<dbReference type="Proteomes" id="UP000305202">
    <property type="component" value="Unassembled WGS sequence"/>
</dbReference>
<name>A0ABY2SEP7_9HYPH</name>
<reference evidence="2 3" key="1">
    <citation type="submission" date="2019-04" db="EMBL/GenBank/DDBJ databases">
        <authorList>
            <person name="Li M."/>
            <person name="Gao C."/>
        </authorList>
    </citation>
    <scope>NUCLEOTIDE SEQUENCE [LARGE SCALE GENOMIC DNA]</scope>
    <source>
        <strain evidence="2 3">BGMRC 2031</strain>
    </source>
</reference>
<feature type="region of interest" description="Disordered" evidence="1">
    <location>
        <begin position="20"/>
        <end position="41"/>
    </location>
</feature>
<proteinExistence type="predicted"/>
<accession>A0ABY2SEP7</accession>
<evidence type="ECO:0000256" key="1">
    <source>
        <dbReference type="SAM" id="MobiDB-lite"/>
    </source>
</evidence>
<evidence type="ECO:0000313" key="3">
    <source>
        <dbReference type="Proteomes" id="UP000305202"/>
    </source>
</evidence>
<dbReference type="EMBL" id="SZPQ01000056">
    <property type="protein sequence ID" value="TKI02959.1"/>
    <property type="molecule type" value="Genomic_DNA"/>
</dbReference>
<evidence type="ECO:0000313" key="2">
    <source>
        <dbReference type="EMBL" id="TKI02959.1"/>
    </source>
</evidence>
<keyword evidence="3" id="KW-1185">Reference proteome</keyword>
<gene>
    <name evidence="2" type="ORF">FCN80_23300</name>
</gene>
<sequence>MDGAHDMQPGKRCQRLNVINAPTAEKDVKSAPQGPIAARGG</sequence>
<protein>
    <submittedName>
        <fullName evidence="2">Fur family transcriptional regulator</fullName>
    </submittedName>
</protein>
<comment type="caution">
    <text evidence="2">The sequence shown here is derived from an EMBL/GenBank/DDBJ whole genome shotgun (WGS) entry which is preliminary data.</text>
</comment>
<organism evidence="2 3">
    <name type="scientific">Martelella alba</name>
    <dbReference type="NCBI Taxonomy" id="2590451"/>
    <lineage>
        <taxon>Bacteria</taxon>
        <taxon>Pseudomonadati</taxon>
        <taxon>Pseudomonadota</taxon>
        <taxon>Alphaproteobacteria</taxon>
        <taxon>Hyphomicrobiales</taxon>
        <taxon>Aurantimonadaceae</taxon>
        <taxon>Martelella</taxon>
    </lineage>
</organism>